<protein>
    <recommendedName>
        <fullName evidence="3">Phosphoglycerate mutase</fullName>
    </recommendedName>
</protein>
<dbReference type="PANTHER" id="PTHR47623:SF1">
    <property type="entry name" value="OS09G0287300 PROTEIN"/>
    <property type="match status" value="1"/>
</dbReference>
<reference evidence="2" key="1">
    <citation type="submission" date="2021-01" db="EMBL/GenBank/DDBJ databases">
        <authorList>
            <person name="Corre E."/>
            <person name="Pelletier E."/>
            <person name="Niang G."/>
            <person name="Scheremetjew M."/>
            <person name="Finn R."/>
            <person name="Kale V."/>
            <person name="Holt S."/>
            <person name="Cochrane G."/>
            <person name="Meng A."/>
            <person name="Brown T."/>
            <person name="Cohen L."/>
        </authorList>
    </citation>
    <scope>NUCLEOTIDE SEQUENCE</scope>
    <source>
        <strain evidence="2">CCMP2084</strain>
    </source>
</reference>
<accession>A0A7S2UA20</accession>
<dbReference type="SUPFAM" id="SSF53254">
    <property type="entry name" value="Phosphoglycerate mutase-like"/>
    <property type="match status" value="1"/>
</dbReference>
<keyword evidence="1" id="KW-0472">Membrane</keyword>
<dbReference type="Gene3D" id="3.40.50.1240">
    <property type="entry name" value="Phosphoglycerate mutase-like"/>
    <property type="match status" value="1"/>
</dbReference>
<dbReference type="InterPro" id="IPR013078">
    <property type="entry name" value="His_Pase_superF_clade-1"/>
</dbReference>
<dbReference type="PANTHER" id="PTHR47623">
    <property type="entry name" value="OS09G0287300 PROTEIN"/>
    <property type="match status" value="1"/>
</dbReference>
<dbReference type="CDD" id="cd07067">
    <property type="entry name" value="HP_PGM_like"/>
    <property type="match status" value="1"/>
</dbReference>
<dbReference type="AlphaFoldDB" id="A0A7S2UA20"/>
<dbReference type="Pfam" id="PF00300">
    <property type="entry name" value="His_Phos_1"/>
    <property type="match status" value="1"/>
</dbReference>
<proteinExistence type="predicted"/>
<gene>
    <name evidence="2" type="ORF">ASEP1449_LOCUS4639</name>
</gene>
<evidence type="ECO:0000256" key="1">
    <source>
        <dbReference type="SAM" id="Phobius"/>
    </source>
</evidence>
<organism evidence="2">
    <name type="scientific">Attheya septentrionalis</name>
    <dbReference type="NCBI Taxonomy" id="420275"/>
    <lineage>
        <taxon>Eukaryota</taxon>
        <taxon>Sar</taxon>
        <taxon>Stramenopiles</taxon>
        <taxon>Ochrophyta</taxon>
        <taxon>Bacillariophyta</taxon>
        <taxon>Coscinodiscophyceae</taxon>
        <taxon>Chaetocerotophycidae</taxon>
        <taxon>Chaetocerotales</taxon>
        <taxon>Attheyaceae</taxon>
        <taxon>Attheya</taxon>
    </lineage>
</organism>
<sequence>MNTSLVGKRGETKALLITEYGTVRLFPQSDLSATALTPYRLQWVRFLVGVSMCICFSFAVISYMREPQQVDVDAYDRMDASFRGGNHRQRTLILLRHAKSSWDDPSLDDEQRPLSKEGIRAAERLGMYLQETGVDIPEFIISSPSVRTRSTLALVRKSWGIRNDVPIQFEERLYDLANSTYRNFVSQLPPSYTRVMLVAHNSAIGDLALQLLPNDSIQKKFPPGTFCEIECANTSWTMLEDGKGKMIEFISPKDTQ</sequence>
<dbReference type="EMBL" id="HBHQ01006893">
    <property type="protein sequence ID" value="CAD9812814.1"/>
    <property type="molecule type" value="Transcribed_RNA"/>
</dbReference>
<evidence type="ECO:0000313" key="2">
    <source>
        <dbReference type="EMBL" id="CAD9812814.1"/>
    </source>
</evidence>
<dbReference type="InterPro" id="IPR029033">
    <property type="entry name" value="His_PPase_superfam"/>
</dbReference>
<evidence type="ECO:0008006" key="3">
    <source>
        <dbReference type="Google" id="ProtNLM"/>
    </source>
</evidence>
<keyword evidence="1" id="KW-1133">Transmembrane helix</keyword>
<keyword evidence="1" id="KW-0812">Transmembrane</keyword>
<dbReference type="SMART" id="SM00855">
    <property type="entry name" value="PGAM"/>
    <property type="match status" value="1"/>
</dbReference>
<feature type="transmembrane region" description="Helical" evidence="1">
    <location>
        <begin position="43"/>
        <end position="64"/>
    </location>
</feature>
<name>A0A7S2UA20_9STRA</name>